<gene>
    <name evidence="1" type="ORF">LOTGIDRAFT_155688</name>
</gene>
<dbReference type="HOGENOM" id="CLU_2280584_0_0_1"/>
<dbReference type="CTD" id="20236800"/>
<dbReference type="RefSeq" id="XP_009066475.1">
    <property type="nucleotide sequence ID" value="XM_009068227.1"/>
</dbReference>
<organism evidence="1 2">
    <name type="scientific">Lottia gigantea</name>
    <name type="common">Giant owl limpet</name>
    <dbReference type="NCBI Taxonomy" id="225164"/>
    <lineage>
        <taxon>Eukaryota</taxon>
        <taxon>Metazoa</taxon>
        <taxon>Spiralia</taxon>
        <taxon>Lophotrochozoa</taxon>
        <taxon>Mollusca</taxon>
        <taxon>Gastropoda</taxon>
        <taxon>Patellogastropoda</taxon>
        <taxon>Lottioidea</taxon>
        <taxon>Lottiidae</taxon>
        <taxon>Lottia</taxon>
    </lineage>
</organism>
<proteinExistence type="predicted"/>
<accession>V3ZEZ0</accession>
<dbReference type="EMBL" id="KB203854">
    <property type="protein sequence ID" value="ESO82672.1"/>
    <property type="molecule type" value="Genomic_DNA"/>
</dbReference>
<protein>
    <submittedName>
        <fullName evidence="1">Uncharacterized protein</fullName>
    </submittedName>
</protein>
<dbReference type="KEGG" id="lgi:LOTGIDRAFT_155688"/>
<sequence length="102" mass="11490">MAGFVSKLDRASAIWNLGWTCDDSLERVWSVTIWAASGAVGDGIDKVVCARSSYMPQLFIIFSCTLSCWRCEPKSADVDDYMYLGNQNCRVTSVYVCYLRDH</sequence>
<name>V3ZEZ0_LOTGI</name>
<evidence type="ECO:0000313" key="1">
    <source>
        <dbReference type="EMBL" id="ESO82672.1"/>
    </source>
</evidence>
<dbReference type="Proteomes" id="UP000030746">
    <property type="component" value="Unassembled WGS sequence"/>
</dbReference>
<evidence type="ECO:0000313" key="2">
    <source>
        <dbReference type="Proteomes" id="UP000030746"/>
    </source>
</evidence>
<dbReference type="GeneID" id="20236800"/>
<keyword evidence="2" id="KW-1185">Reference proteome</keyword>
<reference evidence="1 2" key="1">
    <citation type="journal article" date="2013" name="Nature">
        <title>Insights into bilaterian evolution from three spiralian genomes.</title>
        <authorList>
            <person name="Simakov O."/>
            <person name="Marletaz F."/>
            <person name="Cho S.J."/>
            <person name="Edsinger-Gonzales E."/>
            <person name="Havlak P."/>
            <person name="Hellsten U."/>
            <person name="Kuo D.H."/>
            <person name="Larsson T."/>
            <person name="Lv J."/>
            <person name="Arendt D."/>
            <person name="Savage R."/>
            <person name="Osoegawa K."/>
            <person name="de Jong P."/>
            <person name="Grimwood J."/>
            <person name="Chapman J.A."/>
            <person name="Shapiro H."/>
            <person name="Aerts A."/>
            <person name="Otillar R.P."/>
            <person name="Terry A.Y."/>
            <person name="Boore J.L."/>
            <person name="Grigoriev I.V."/>
            <person name="Lindberg D.R."/>
            <person name="Seaver E.C."/>
            <person name="Weisblat D.A."/>
            <person name="Putnam N.H."/>
            <person name="Rokhsar D.S."/>
        </authorList>
    </citation>
    <scope>NUCLEOTIDE SEQUENCE [LARGE SCALE GENOMIC DNA]</scope>
</reference>
<dbReference type="AlphaFoldDB" id="V3ZEZ0"/>